<name>A0A2K6W568_ONCVO</name>
<protein>
    <submittedName>
        <fullName evidence="1">Uncharacterized protein</fullName>
    </submittedName>
</protein>
<sequence>MIMKISIEKTRTMKINEIIRWEKRKIKAVVAVRKIIKIKMKEMGQQLMWLMNCNEQKDQNLTNKFNSHLCGTNMLSALNVLRSNRQIREPNGIKMEFPENDCLGNSIQYP</sequence>
<reference evidence="2" key="1">
    <citation type="submission" date="2013-10" db="EMBL/GenBank/DDBJ databases">
        <title>Genome sequencing of Onchocerca volvulus.</title>
        <authorList>
            <person name="Cotton J."/>
            <person name="Tsai J."/>
            <person name="Stanley E."/>
            <person name="Tracey A."/>
            <person name="Holroyd N."/>
            <person name="Lustigman S."/>
            <person name="Berriman M."/>
        </authorList>
    </citation>
    <scope>NUCLEOTIDE SEQUENCE</scope>
</reference>
<keyword evidence="2" id="KW-1185">Reference proteome</keyword>
<dbReference type="Proteomes" id="UP000024404">
    <property type="component" value="Unassembled WGS sequence"/>
</dbReference>
<dbReference type="EnsemblMetazoa" id="OVOC5402.1">
    <property type="protein sequence ID" value="OVOC5402.1"/>
    <property type="gene ID" value="WBGene00242211"/>
</dbReference>
<dbReference type="AlphaFoldDB" id="A0A2K6W568"/>
<evidence type="ECO:0000313" key="2">
    <source>
        <dbReference type="Proteomes" id="UP000024404"/>
    </source>
</evidence>
<evidence type="ECO:0000313" key="1">
    <source>
        <dbReference type="EnsemblMetazoa" id="OVOC5402.2"/>
    </source>
</evidence>
<accession>A0A2K6W568</accession>
<proteinExistence type="predicted"/>
<reference evidence="1" key="2">
    <citation type="submission" date="2018-02" db="UniProtKB">
        <authorList>
            <consortium name="EnsemblMetazoa"/>
        </authorList>
    </citation>
    <scope>IDENTIFICATION</scope>
</reference>
<dbReference type="EMBL" id="CMVM020000154">
    <property type="status" value="NOT_ANNOTATED_CDS"/>
    <property type="molecule type" value="Genomic_DNA"/>
</dbReference>
<dbReference type="EnsemblMetazoa" id="OVOC5402.2">
    <property type="protein sequence ID" value="OVOC5402.2"/>
    <property type="gene ID" value="WBGene00242211"/>
</dbReference>
<organism evidence="1 2">
    <name type="scientific">Onchocerca volvulus</name>
    <dbReference type="NCBI Taxonomy" id="6282"/>
    <lineage>
        <taxon>Eukaryota</taxon>
        <taxon>Metazoa</taxon>
        <taxon>Ecdysozoa</taxon>
        <taxon>Nematoda</taxon>
        <taxon>Chromadorea</taxon>
        <taxon>Rhabditida</taxon>
        <taxon>Spirurina</taxon>
        <taxon>Spiruromorpha</taxon>
        <taxon>Filarioidea</taxon>
        <taxon>Onchocercidae</taxon>
        <taxon>Onchocerca</taxon>
    </lineage>
</organism>